<gene>
    <name evidence="1" type="ORF">CEXT_330761</name>
</gene>
<comment type="caution">
    <text evidence="1">The sequence shown here is derived from an EMBL/GenBank/DDBJ whole genome shotgun (WGS) entry which is preliminary data.</text>
</comment>
<protein>
    <submittedName>
        <fullName evidence="1">Uncharacterized protein</fullName>
    </submittedName>
</protein>
<reference evidence="1 2" key="1">
    <citation type="submission" date="2021-06" db="EMBL/GenBank/DDBJ databases">
        <title>Caerostris extrusa draft genome.</title>
        <authorList>
            <person name="Kono N."/>
            <person name="Arakawa K."/>
        </authorList>
    </citation>
    <scope>NUCLEOTIDE SEQUENCE [LARGE SCALE GENOMIC DNA]</scope>
</reference>
<proteinExistence type="predicted"/>
<evidence type="ECO:0000313" key="1">
    <source>
        <dbReference type="EMBL" id="GIY47579.1"/>
    </source>
</evidence>
<dbReference type="AlphaFoldDB" id="A0AAV4TPB0"/>
<dbReference type="Proteomes" id="UP001054945">
    <property type="component" value="Unassembled WGS sequence"/>
</dbReference>
<organism evidence="1 2">
    <name type="scientific">Caerostris extrusa</name>
    <name type="common">Bark spider</name>
    <name type="synonym">Caerostris bankana</name>
    <dbReference type="NCBI Taxonomy" id="172846"/>
    <lineage>
        <taxon>Eukaryota</taxon>
        <taxon>Metazoa</taxon>
        <taxon>Ecdysozoa</taxon>
        <taxon>Arthropoda</taxon>
        <taxon>Chelicerata</taxon>
        <taxon>Arachnida</taxon>
        <taxon>Araneae</taxon>
        <taxon>Araneomorphae</taxon>
        <taxon>Entelegynae</taxon>
        <taxon>Araneoidea</taxon>
        <taxon>Araneidae</taxon>
        <taxon>Caerostris</taxon>
    </lineage>
</organism>
<keyword evidence="2" id="KW-1185">Reference proteome</keyword>
<accession>A0AAV4TPB0</accession>
<evidence type="ECO:0000313" key="2">
    <source>
        <dbReference type="Proteomes" id="UP001054945"/>
    </source>
</evidence>
<dbReference type="EMBL" id="BPLR01011595">
    <property type="protein sequence ID" value="GIY47579.1"/>
    <property type="molecule type" value="Genomic_DNA"/>
</dbReference>
<name>A0AAV4TPB0_CAEEX</name>
<sequence>MHFPLPLLLKLEGVLTAPSISRAKGDKLSSERSPSCVLGKERLLMTLIVSASNRIRVFTESRGDLSPAEEFQSDALSIVCFISVHMLATPKASQGKDSRDVGVLTHCLQLKVRSETSTEENM</sequence>